<proteinExistence type="inferred from homology"/>
<feature type="domain" description="P/Homo B" evidence="8">
    <location>
        <begin position="393"/>
        <end position="514"/>
    </location>
</feature>
<dbReference type="PROSITE" id="PS51829">
    <property type="entry name" value="P_HOMO_B"/>
    <property type="match status" value="2"/>
</dbReference>
<dbReference type="InterPro" id="IPR015500">
    <property type="entry name" value="Peptidase_S8_subtilisin-rel"/>
</dbReference>
<sequence length="633" mass="64727">MKHTLLRAAVLVVATAAGVATAALPASADATIQGVDAPGAIKDRYIVKLKDVRSAAAVTGKHGGRVRHKLDIINGYSAEMTLAQAKAVAADPAVASVEQAYRMVVQDTQNNPPNWGDDRIDQRDLPLNGSFNYPSNPGQGAHVYVLDTGINASHVDFSGRIAAGADLVDNDSTPQDCHGHGTHVAGTAAGTTYGIAKKATVHAVRVLDCQGSGANDDIIAGINWVKNNAVKPAVVNYSIGCSQRCSDASVDNAVRSLISSGIQFVQAAGNSTDDACYYSPQAVPEAITVGNANRTDNRSSSSNHGTCLDLFAPGENIVSASHSGNTGSATMTGTSMASPHVAGAAAVYLAKNPSASSAAVRDALVGNATPNKLSGIGSSPNRLLYTAFMNGTTPPPTGCAGTNDADHAINDNATAESPVTLDAKCGTAAANATVDVNIAHTYVGDLIVSLVAPDGSAYVLHNNAGGDADNLVQTYTVNLSSEAAAGTWKLRAQDTETNDVGRIDSWTLRSGATLGGGGTTCATLSNGTDVAIADNRTVESTITSTCTGTASATSTVTMSIPHTFRGDLVIDLIAPDGSAYRVKNSDANDSADNVTGTVTLNLSSESRSGTWKLRVQDVAANDTGTIDSWSLTL</sequence>
<keyword evidence="3 5" id="KW-0378">Hydrolase</keyword>
<gene>
    <name evidence="9" type="ORF">FHS29_002479</name>
</gene>
<dbReference type="SUPFAM" id="SSF49785">
    <property type="entry name" value="Galactose-binding domain-like"/>
    <property type="match status" value="2"/>
</dbReference>
<dbReference type="SUPFAM" id="SSF54897">
    <property type="entry name" value="Protease propeptides/inhibitors"/>
    <property type="match status" value="1"/>
</dbReference>
<evidence type="ECO:0000259" key="8">
    <source>
        <dbReference type="PROSITE" id="PS51829"/>
    </source>
</evidence>
<dbReference type="InterPro" id="IPR036852">
    <property type="entry name" value="Peptidase_S8/S53_dom_sf"/>
</dbReference>
<feature type="active site" description="Charge relay system" evidence="5">
    <location>
        <position position="147"/>
    </location>
</feature>
<organism evidence="9 10">
    <name type="scientific">Saccharothrix tamanrassetensis</name>
    <dbReference type="NCBI Taxonomy" id="1051531"/>
    <lineage>
        <taxon>Bacteria</taxon>
        <taxon>Bacillati</taxon>
        <taxon>Actinomycetota</taxon>
        <taxon>Actinomycetes</taxon>
        <taxon>Pseudonocardiales</taxon>
        <taxon>Pseudonocardiaceae</taxon>
        <taxon>Saccharothrix</taxon>
    </lineage>
</organism>
<dbReference type="Gene3D" id="3.40.50.200">
    <property type="entry name" value="Peptidase S8/S53 domain"/>
    <property type="match status" value="1"/>
</dbReference>
<dbReference type="PANTHER" id="PTHR43806">
    <property type="entry name" value="PEPTIDASE S8"/>
    <property type="match status" value="1"/>
</dbReference>
<dbReference type="CDD" id="cd04077">
    <property type="entry name" value="Peptidases_S8_PCSK9_ProteinaseK_like"/>
    <property type="match status" value="1"/>
</dbReference>
<evidence type="ECO:0000256" key="1">
    <source>
        <dbReference type="ARBA" id="ARBA00011073"/>
    </source>
</evidence>
<dbReference type="RefSeq" id="WP_184690696.1">
    <property type="nucleotide sequence ID" value="NZ_JACHJN010000003.1"/>
</dbReference>
<accession>A0A841CI78</accession>
<keyword evidence="4 5" id="KW-0720">Serine protease</keyword>
<feature type="signal peptide" evidence="7">
    <location>
        <begin position="1"/>
        <end position="22"/>
    </location>
</feature>
<dbReference type="SUPFAM" id="SSF52743">
    <property type="entry name" value="Subtilisin-like"/>
    <property type="match status" value="1"/>
</dbReference>
<evidence type="ECO:0000256" key="4">
    <source>
        <dbReference type="ARBA" id="ARBA00022825"/>
    </source>
</evidence>
<dbReference type="InterPro" id="IPR022398">
    <property type="entry name" value="Peptidase_S8_His-AS"/>
</dbReference>
<dbReference type="Gene3D" id="3.30.70.80">
    <property type="entry name" value="Peptidase S8 propeptide/proteinase inhibitor I9"/>
    <property type="match status" value="1"/>
</dbReference>
<evidence type="ECO:0000256" key="3">
    <source>
        <dbReference type="ARBA" id="ARBA00022801"/>
    </source>
</evidence>
<dbReference type="EMBL" id="JACHJN010000003">
    <property type="protein sequence ID" value="MBB5955898.1"/>
    <property type="molecule type" value="Genomic_DNA"/>
</dbReference>
<evidence type="ECO:0000313" key="9">
    <source>
        <dbReference type="EMBL" id="MBB5955898.1"/>
    </source>
</evidence>
<comment type="similarity">
    <text evidence="1 5 6">Belongs to the peptidase S8 family.</text>
</comment>
<dbReference type="PROSITE" id="PS00137">
    <property type="entry name" value="SUBTILASE_HIS"/>
    <property type="match status" value="1"/>
</dbReference>
<dbReference type="Pfam" id="PF01483">
    <property type="entry name" value="P_proprotein"/>
    <property type="match status" value="2"/>
</dbReference>
<dbReference type="PANTHER" id="PTHR43806:SF11">
    <property type="entry name" value="CEREVISIN-RELATED"/>
    <property type="match status" value="1"/>
</dbReference>
<dbReference type="FunFam" id="3.40.50.200:FF:000014">
    <property type="entry name" value="Proteinase K"/>
    <property type="match status" value="1"/>
</dbReference>
<keyword evidence="7" id="KW-0732">Signal</keyword>
<feature type="chain" id="PRO_5039411836" evidence="7">
    <location>
        <begin position="23"/>
        <end position="633"/>
    </location>
</feature>
<dbReference type="InterPro" id="IPR008979">
    <property type="entry name" value="Galactose-bd-like_sf"/>
</dbReference>
<dbReference type="GO" id="GO:0004252">
    <property type="term" value="F:serine-type endopeptidase activity"/>
    <property type="evidence" value="ECO:0007669"/>
    <property type="project" value="UniProtKB-UniRule"/>
</dbReference>
<evidence type="ECO:0000256" key="7">
    <source>
        <dbReference type="SAM" id="SignalP"/>
    </source>
</evidence>
<dbReference type="PROSITE" id="PS51892">
    <property type="entry name" value="SUBTILASE"/>
    <property type="match status" value="1"/>
</dbReference>
<dbReference type="Gene3D" id="2.60.120.260">
    <property type="entry name" value="Galactose-binding domain-like"/>
    <property type="match status" value="2"/>
</dbReference>
<dbReference type="InterPro" id="IPR023827">
    <property type="entry name" value="Peptidase_S8_Asp-AS"/>
</dbReference>
<dbReference type="InterPro" id="IPR023828">
    <property type="entry name" value="Peptidase_S8_Ser-AS"/>
</dbReference>
<dbReference type="InterPro" id="IPR050131">
    <property type="entry name" value="Peptidase_S8_subtilisin-like"/>
</dbReference>
<dbReference type="Proteomes" id="UP000547510">
    <property type="component" value="Unassembled WGS sequence"/>
</dbReference>
<dbReference type="InterPro" id="IPR000209">
    <property type="entry name" value="Peptidase_S8/S53_dom"/>
</dbReference>
<evidence type="ECO:0000256" key="6">
    <source>
        <dbReference type="RuleBase" id="RU003355"/>
    </source>
</evidence>
<dbReference type="PROSITE" id="PS00136">
    <property type="entry name" value="SUBTILASE_ASP"/>
    <property type="match status" value="1"/>
</dbReference>
<reference evidence="9 10" key="1">
    <citation type="submission" date="2020-08" db="EMBL/GenBank/DDBJ databases">
        <title>Genomic Encyclopedia of Type Strains, Phase III (KMG-III): the genomes of soil and plant-associated and newly described type strains.</title>
        <authorList>
            <person name="Whitman W."/>
        </authorList>
    </citation>
    <scope>NUCLEOTIDE SEQUENCE [LARGE SCALE GENOMIC DNA]</scope>
    <source>
        <strain evidence="9 10">CECT 8640</strain>
    </source>
</reference>
<dbReference type="GO" id="GO:0005615">
    <property type="term" value="C:extracellular space"/>
    <property type="evidence" value="ECO:0007669"/>
    <property type="project" value="TreeGrafter"/>
</dbReference>
<dbReference type="InterPro" id="IPR002884">
    <property type="entry name" value="P_dom"/>
</dbReference>
<dbReference type="InterPro" id="IPR034193">
    <property type="entry name" value="PCSK9_ProteinaseK-like"/>
</dbReference>
<dbReference type="AlphaFoldDB" id="A0A841CI78"/>
<keyword evidence="2 5" id="KW-0645">Protease</keyword>
<feature type="active site" description="Charge relay system" evidence="5">
    <location>
        <position position="180"/>
    </location>
</feature>
<evidence type="ECO:0000313" key="10">
    <source>
        <dbReference type="Proteomes" id="UP000547510"/>
    </source>
</evidence>
<comment type="caution">
    <text evidence="9">The sequence shown here is derived from an EMBL/GenBank/DDBJ whole genome shotgun (WGS) entry which is preliminary data.</text>
</comment>
<dbReference type="PRINTS" id="PR00723">
    <property type="entry name" value="SUBTILISIN"/>
</dbReference>
<feature type="active site" description="Charge relay system" evidence="5">
    <location>
        <position position="335"/>
    </location>
</feature>
<dbReference type="Pfam" id="PF00082">
    <property type="entry name" value="Peptidase_S8"/>
    <property type="match status" value="1"/>
</dbReference>
<evidence type="ECO:0000256" key="2">
    <source>
        <dbReference type="ARBA" id="ARBA00022670"/>
    </source>
</evidence>
<dbReference type="InterPro" id="IPR037045">
    <property type="entry name" value="S8pro/Inhibitor_I9_sf"/>
</dbReference>
<dbReference type="PROSITE" id="PS00138">
    <property type="entry name" value="SUBTILASE_SER"/>
    <property type="match status" value="1"/>
</dbReference>
<name>A0A841CI78_9PSEU</name>
<evidence type="ECO:0000256" key="5">
    <source>
        <dbReference type="PROSITE-ProRule" id="PRU01240"/>
    </source>
</evidence>
<feature type="domain" description="P/Homo B" evidence="8">
    <location>
        <begin position="515"/>
        <end position="633"/>
    </location>
</feature>
<protein>
    <submittedName>
        <fullName evidence="9">Subtilisin-like proprotein convertase family protein</fullName>
    </submittedName>
</protein>
<dbReference type="GO" id="GO:0006508">
    <property type="term" value="P:proteolysis"/>
    <property type="evidence" value="ECO:0007669"/>
    <property type="project" value="UniProtKB-KW"/>
</dbReference>
<keyword evidence="10" id="KW-1185">Reference proteome</keyword>